<dbReference type="PANTHER" id="PTHR21310">
    <property type="entry name" value="AMINOGLYCOSIDE PHOSPHOTRANSFERASE-RELATED-RELATED"/>
    <property type="match status" value="1"/>
</dbReference>
<dbReference type="InterPro" id="IPR051678">
    <property type="entry name" value="AGP_Transferase"/>
</dbReference>
<protein>
    <recommendedName>
        <fullName evidence="3">Phosphotransferase enzyme family protein</fullName>
    </recommendedName>
</protein>
<accession>A0AAX4J498</accession>
<evidence type="ECO:0008006" key="3">
    <source>
        <dbReference type="Google" id="ProtNLM"/>
    </source>
</evidence>
<dbReference type="Proteomes" id="UP001322277">
    <property type="component" value="Chromosome 11"/>
</dbReference>
<dbReference type="EMBL" id="CP137315">
    <property type="protein sequence ID" value="WQF90419.1"/>
    <property type="molecule type" value="Genomic_DNA"/>
</dbReference>
<dbReference type="PANTHER" id="PTHR21310:SF37">
    <property type="entry name" value="AMINOGLYCOSIDE PHOSPHOTRANSFERASE DOMAIN-CONTAINING PROTEIN"/>
    <property type="match status" value="1"/>
</dbReference>
<dbReference type="AlphaFoldDB" id="A0AAX4J498"/>
<keyword evidence="2" id="KW-1185">Reference proteome</keyword>
<dbReference type="RefSeq" id="XP_062787640.1">
    <property type="nucleotide sequence ID" value="XM_062931589.1"/>
</dbReference>
<evidence type="ECO:0000313" key="1">
    <source>
        <dbReference type="EMBL" id="WQF90419.1"/>
    </source>
</evidence>
<dbReference type="KEGG" id="cdet:87951933"/>
<proteinExistence type="predicted"/>
<reference evidence="2" key="1">
    <citation type="journal article" date="2023" name="bioRxiv">
        <title>Complete genome of the Medicago anthracnose fungus, Colletotrichum destructivum, reveals a mini-chromosome-like region within a core chromosome.</title>
        <authorList>
            <person name="Lapalu N."/>
            <person name="Simon A."/>
            <person name="Lu A."/>
            <person name="Plaumann P.-L."/>
            <person name="Amselem J."/>
            <person name="Pigne S."/>
            <person name="Auger A."/>
            <person name="Koch C."/>
            <person name="Dallery J.-F."/>
            <person name="O'Connell R.J."/>
        </authorList>
    </citation>
    <scope>NUCLEOTIDE SEQUENCE [LARGE SCALE GENOMIC DNA]</scope>
    <source>
        <strain evidence="2">CBS 520.97</strain>
    </source>
</reference>
<gene>
    <name evidence="1" type="ORF">CDEST_15433</name>
</gene>
<evidence type="ECO:0000313" key="2">
    <source>
        <dbReference type="Proteomes" id="UP001322277"/>
    </source>
</evidence>
<name>A0AAX4J498_9PEZI</name>
<organism evidence="1 2">
    <name type="scientific">Colletotrichum destructivum</name>
    <dbReference type="NCBI Taxonomy" id="34406"/>
    <lineage>
        <taxon>Eukaryota</taxon>
        <taxon>Fungi</taxon>
        <taxon>Dikarya</taxon>
        <taxon>Ascomycota</taxon>
        <taxon>Pezizomycotina</taxon>
        <taxon>Sordariomycetes</taxon>
        <taxon>Hypocreomycetidae</taxon>
        <taxon>Glomerellales</taxon>
        <taxon>Glomerellaceae</taxon>
        <taxon>Colletotrichum</taxon>
        <taxon>Colletotrichum destructivum species complex</taxon>
    </lineage>
</organism>
<dbReference type="GeneID" id="87951933"/>
<sequence>MVIRYFRDLTSISVPIVRDWGLTLEAIHKGQDLSDLLQQPTETKEDAIVQDPNIDNAKLDFVYEQIAGFMLELSRVEFPRIGAISQNATSGQRDVTRRPLTYDINEVVTLAPFNFVSHLFAARAQSFQVHLEAQRNIAGDGGNLAWNQFVARHYFARMVSTQDTVNETGPFRLFCNGLRPTNMLADSETLRISSVLDFEFTNAMPAQFADDVPWWLLLQKPAVWISEGKVQEFLTLLQPRKEQFIQAMERVECKSPLATEETMGTFDSTSHYGVISFDIDEIYWKVLHKGNLGEALLDSATLGEKEASVRRKKAQLDAYRSEKESDQRFAGQWWLVIRESTQ</sequence>